<dbReference type="PANTHER" id="PTHR33204">
    <property type="entry name" value="TRANSCRIPTIONAL REGULATOR, MARR FAMILY"/>
    <property type="match status" value="1"/>
</dbReference>
<keyword evidence="2" id="KW-0238">DNA-binding</keyword>
<dbReference type="OrthoDB" id="8231503at2"/>
<feature type="domain" description="HTH hxlR-type" evidence="4">
    <location>
        <begin position="18"/>
        <end position="121"/>
    </location>
</feature>
<dbReference type="Pfam" id="PF01638">
    <property type="entry name" value="HxlR"/>
    <property type="match status" value="1"/>
</dbReference>
<accession>A0A3P1XFH6</accession>
<evidence type="ECO:0000256" key="2">
    <source>
        <dbReference type="ARBA" id="ARBA00023125"/>
    </source>
</evidence>
<gene>
    <name evidence="5" type="ORF">EII40_12835</name>
</gene>
<keyword evidence="3" id="KW-0804">Transcription</keyword>
<reference evidence="5 6" key="1">
    <citation type="submission" date="2018-11" db="EMBL/GenBank/DDBJ databases">
        <title>Genomes From Bacteria Associated with the Canine Oral Cavity: a Test Case for Automated Genome-Based Taxonomic Assignment.</title>
        <authorList>
            <person name="Coil D.A."/>
            <person name="Jospin G."/>
            <person name="Darling A.E."/>
            <person name="Wallis C."/>
            <person name="Davis I.J."/>
            <person name="Harris S."/>
            <person name="Eisen J.A."/>
            <person name="Holcombe L.J."/>
            <person name="O'Flynn C."/>
        </authorList>
    </citation>
    <scope>NUCLEOTIDE SEQUENCE [LARGE SCALE GENOMIC DNA]</scope>
    <source>
        <strain evidence="5 6">OH2617_COT-023</strain>
    </source>
</reference>
<keyword evidence="1" id="KW-0805">Transcription regulation</keyword>
<dbReference type="InterPro" id="IPR036388">
    <property type="entry name" value="WH-like_DNA-bd_sf"/>
</dbReference>
<name>A0A3P1XFH6_TANFO</name>
<dbReference type="Proteomes" id="UP000278609">
    <property type="component" value="Unassembled WGS sequence"/>
</dbReference>
<dbReference type="InterPro" id="IPR002577">
    <property type="entry name" value="HTH_HxlR"/>
</dbReference>
<sequence length="122" mass="14125">MSNIRAVENGQSKDMTECKRRMLPVLDALAVLSGKWKFPIIIALSHNNNRFKEIVRAVPGLTDKTLSKELKEMAEDQLIERIVYETFPPKVEYYLTDHAKSLTSIIEMLREWGLQHRKKILG</sequence>
<dbReference type="Gene3D" id="1.10.10.10">
    <property type="entry name" value="Winged helix-like DNA-binding domain superfamily/Winged helix DNA-binding domain"/>
    <property type="match status" value="1"/>
</dbReference>
<organism evidence="5 6">
    <name type="scientific">Tannerella forsythia</name>
    <name type="common">Bacteroides forsythus</name>
    <dbReference type="NCBI Taxonomy" id="28112"/>
    <lineage>
        <taxon>Bacteria</taxon>
        <taxon>Pseudomonadati</taxon>
        <taxon>Bacteroidota</taxon>
        <taxon>Bacteroidia</taxon>
        <taxon>Bacteroidales</taxon>
        <taxon>Tannerellaceae</taxon>
        <taxon>Tannerella</taxon>
    </lineage>
</organism>
<dbReference type="InterPro" id="IPR036390">
    <property type="entry name" value="WH_DNA-bd_sf"/>
</dbReference>
<comment type="caution">
    <text evidence="5">The sequence shown here is derived from an EMBL/GenBank/DDBJ whole genome shotgun (WGS) entry which is preliminary data.</text>
</comment>
<dbReference type="PANTHER" id="PTHR33204:SF29">
    <property type="entry name" value="TRANSCRIPTIONAL REGULATOR"/>
    <property type="match status" value="1"/>
</dbReference>
<evidence type="ECO:0000313" key="5">
    <source>
        <dbReference type="EMBL" id="RRD57564.1"/>
    </source>
</evidence>
<proteinExistence type="predicted"/>
<dbReference type="AlphaFoldDB" id="A0A3P1XFH6"/>
<dbReference type="GO" id="GO:0003677">
    <property type="term" value="F:DNA binding"/>
    <property type="evidence" value="ECO:0007669"/>
    <property type="project" value="UniProtKB-KW"/>
</dbReference>
<evidence type="ECO:0000259" key="4">
    <source>
        <dbReference type="PROSITE" id="PS51118"/>
    </source>
</evidence>
<evidence type="ECO:0000313" key="6">
    <source>
        <dbReference type="Proteomes" id="UP000278609"/>
    </source>
</evidence>
<evidence type="ECO:0000256" key="1">
    <source>
        <dbReference type="ARBA" id="ARBA00023015"/>
    </source>
</evidence>
<dbReference type="EMBL" id="RQYS01000077">
    <property type="protein sequence ID" value="RRD57564.1"/>
    <property type="molecule type" value="Genomic_DNA"/>
</dbReference>
<dbReference type="PROSITE" id="PS51118">
    <property type="entry name" value="HTH_HXLR"/>
    <property type="match status" value="1"/>
</dbReference>
<protein>
    <submittedName>
        <fullName evidence="5">Transcriptional regulator</fullName>
    </submittedName>
</protein>
<evidence type="ECO:0000256" key="3">
    <source>
        <dbReference type="ARBA" id="ARBA00023163"/>
    </source>
</evidence>
<dbReference type="RefSeq" id="WP_124752599.1">
    <property type="nucleotide sequence ID" value="NZ_RQYS01000077.1"/>
</dbReference>
<dbReference type="SUPFAM" id="SSF46785">
    <property type="entry name" value="Winged helix' DNA-binding domain"/>
    <property type="match status" value="1"/>
</dbReference>